<dbReference type="InterPro" id="IPR036759">
    <property type="entry name" value="TPK_catalytic_sf"/>
</dbReference>
<keyword evidence="3 8" id="KW-0418">Kinase</keyword>
<dbReference type="SUPFAM" id="SSF63862">
    <property type="entry name" value="Thiamin pyrophosphokinase, substrate-binding domain"/>
    <property type="match status" value="1"/>
</dbReference>
<dbReference type="RefSeq" id="WP_303680243.1">
    <property type="nucleotide sequence ID" value="NZ_JAXWPL010000021.1"/>
</dbReference>
<dbReference type="EC" id="2.7.6.2" evidence="5"/>
<proteinExistence type="predicted"/>
<evidence type="ECO:0000256" key="2">
    <source>
        <dbReference type="ARBA" id="ARBA00022741"/>
    </source>
</evidence>
<name>A0A1Q6R3A7_9FIRM</name>
<reference evidence="8 9" key="1">
    <citation type="journal article" date="2016" name="Nat. Biotechnol.">
        <title>Measurement of bacterial replication rates in microbial communities.</title>
        <authorList>
            <person name="Brown C.T."/>
            <person name="Olm M.R."/>
            <person name="Thomas B.C."/>
            <person name="Banfield J.F."/>
        </authorList>
    </citation>
    <scope>NUCLEOTIDE SEQUENCE [LARGE SCALE GENOMIC DNA]</scope>
    <source>
        <strain evidence="8">46_33</strain>
    </source>
</reference>
<evidence type="ECO:0000256" key="3">
    <source>
        <dbReference type="ARBA" id="ARBA00022777"/>
    </source>
</evidence>
<dbReference type="GO" id="GO:0009229">
    <property type="term" value="P:thiamine diphosphate biosynthetic process"/>
    <property type="evidence" value="ECO:0007669"/>
    <property type="project" value="InterPro"/>
</dbReference>
<dbReference type="CDD" id="cd07995">
    <property type="entry name" value="TPK"/>
    <property type="match status" value="1"/>
</dbReference>
<dbReference type="InterPro" id="IPR006282">
    <property type="entry name" value="Thi_PPkinase"/>
</dbReference>
<dbReference type="InterPro" id="IPR036371">
    <property type="entry name" value="TPK_B1-bd_sf"/>
</dbReference>
<evidence type="ECO:0000313" key="9">
    <source>
        <dbReference type="Proteomes" id="UP000186777"/>
    </source>
</evidence>
<dbReference type="GO" id="GO:0016301">
    <property type="term" value="F:kinase activity"/>
    <property type="evidence" value="ECO:0007669"/>
    <property type="project" value="UniProtKB-KW"/>
</dbReference>
<dbReference type="NCBIfam" id="TIGR01378">
    <property type="entry name" value="thi_PPkinase"/>
    <property type="match status" value="1"/>
</dbReference>
<keyword evidence="1" id="KW-0808">Transferase</keyword>
<evidence type="ECO:0000259" key="6">
    <source>
        <dbReference type="Pfam" id="PF04263"/>
    </source>
</evidence>
<dbReference type="InterPro" id="IPR053149">
    <property type="entry name" value="TPK"/>
</dbReference>
<dbReference type="Pfam" id="PF04263">
    <property type="entry name" value="TPK_catalytic"/>
    <property type="match status" value="1"/>
</dbReference>
<feature type="domain" description="Thiamin pyrophosphokinase thiamin-binding" evidence="7">
    <location>
        <begin position="178"/>
        <end position="232"/>
    </location>
</feature>
<dbReference type="EMBL" id="MNTG01000040">
    <property type="protein sequence ID" value="OLA36770.1"/>
    <property type="molecule type" value="Genomic_DNA"/>
</dbReference>
<dbReference type="GO" id="GO:0004788">
    <property type="term" value="F:thiamine diphosphokinase activity"/>
    <property type="evidence" value="ECO:0007669"/>
    <property type="project" value="UniProtKB-UniRule"/>
</dbReference>
<dbReference type="Proteomes" id="UP000186777">
    <property type="component" value="Unassembled WGS sequence"/>
</dbReference>
<protein>
    <recommendedName>
        <fullName evidence="5">Thiamine diphosphokinase</fullName>
        <ecNumber evidence="5">2.7.6.2</ecNumber>
    </recommendedName>
</protein>
<dbReference type="SUPFAM" id="SSF63999">
    <property type="entry name" value="Thiamin pyrophosphokinase, catalytic domain"/>
    <property type="match status" value="1"/>
</dbReference>
<keyword evidence="4" id="KW-0067">ATP-binding</keyword>
<comment type="caution">
    <text evidence="8">The sequence shown here is derived from an EMBL/GenBank/DDBJ whole genome shotgun (WGS) entry which is preliminary data.</text>
</comment>
<dbReference type="GO" id="GO:0030975">
    <property type="term" value="F:thiamine binding"/>
    <property type="evidence" value="ECO:0007669"/>
    <property type="project" value="InterPro"/>
</dbReference>
<feature type="domain" description="Thiamin pyrophosphokinase catalytic" evidence="6">
    <location>
        <begin position="49"/>
        <end position="153"/>
    </location>
</feature>
<dbReference type="PANTHER" id="PTHR41299">
    <property type="entry name" value="THIAMINE PYROPHOSPHOKINASE"/>
    <property type="match status" value="1"/>
</dbReference>
<dbReference type="GO" id="GO:0005524">
    <property type="term" value="F:ATP binding"/>
    <property type="evidence" value="ECO:0007669"/>
    <property type="project" value="UniProtKB-KW"/>
</dbReference>
<evidence type="ECO:0000256" key="1">
    <source>
        <dbReference type="ARBA" id="ARBA00022679"/>
    </source>
</evidence>
<evidence type="ECO:0000313" key="8">
    <source>
        <dbReference type="EMBL" id="OLA36770.1"/>
    </source>
</evidence>
<dbReference type="InterPro" id="IPR007371">
    <property type="entry name" value="TPK_catalytic"/>
</dbReference>
<dbReference type="GO" id="GO:0006772">
    <property type="term" value="P:thiamine metabolic process"/>
    <property type="evidence" value="ECO:0007669"/>
    <property type="project" value="UniProtKB-UniRule"/>
</dbReference>
<keyword evidence="2" id="KW-0547">Nucleotide-binding</keyword>
<dbReference type="Pfam" id="PF04265">
    <property type="entry name" value="TPK_B1_binding"/>
    <property type="match status" value="1"/>
</dbReference>
<dbReference type="PANTHER" id="PTHR41299:SF1">
    <property type="entry name" value="THIAMINE PYROPHOSPHOKINASE"/>
    <property type="match status" value="1"/>
</dbReference>
<dbReference type="STRING" id="626940.BHW43_08655"/>
<sequence length="245" mass="26840">MADKLFVLPESELRVMFHVKHHAAAISPADTLLVVAGGRGPKTEWLHSISNGKKIYCADRGAEYCLAAGCVPAELFGDCDSSSQAVYRQARAAGTAVHSFNPAKDDTDLQLLLHNLPEGDILASGIWGGRFDHLYSNVYTLLGVKKQRDCRVILADDKEFMLLLTECESVELKLQAVAEAVSMLPLSDSTTVDFTGVRWPLQQATLRQLYPYAISNEVLKGAEKIRCTCHSGALGLYIRWAEGSK</sequence>
<evidence type="ECO:0000256" key="4">
    <source>
        <dbReference type="ARBA" id="ARBA00022840"/>
    </source>
</evidence>
<gene>
    <name evidence="8" type="ORF">BHW43_08655</name>
</gene>
<dbReference type="AlphaFoldDB" id="A0A1Q6R3A7"/>
<accession>A0A1Q6R3A7</accession>
<evidence type="ECO:0000256" key="5">
    <source>
        <dbReference type="NCBIfam" id="TIGR01378"/>
    </source>
</evidence>
<dbReference type="InterPro" id="IPR007373">
    <property type="entry name" value="Thiamin_PyroPKinase_B1-bd"/>
</dbReference>
<evidence type="ECO:0000259" key="7">
    <source>
        <dbReference type="Pfam" id="PF04265"/>
    </source>
</evidence>
<organism evidence="8 9">
    <name type="scientific">Phascolarctobacterium succinatutens</name>
    <dbReference type="NCBI Taxonomy" id="626940"/>
    <lineage>
        <taxon>Bacteria</taxon>
        <taxon>Bacillati</taxon>
        <taxon>Bacillota</taxon>
        <taxon>Negativicutes</taxon>
        <taxon>Acidaminococcales</taxon>
        <taxon>Acidaminococcaceae</taxon>
        <taxon>Phascolarctobacterium</taxon>
    </lineage>
</organism>
<dbReference type="Gene3D" id="3.40.50.10240">
    <property type="entry name" value="Thiamin pyrophosphokinase, catalytic domain"/>
    <property type="match status" value="1"/>
</dbReference>